<keyword evidence="4" id="KW-1185">Reference proteome</keyword>
<proteinExistence type="predicted"/>
<dbReference type="PANTHER" id="PTHR43767">
    <property type="entry name" value="LONG-CHAIN-FATTY-ACID--COA LIGASE"/>
    <property type="match status" value="1"/>
</dbReference>
<accession>A0A974ZUY0</accession>
<dbReference type="SUPFAM" id="SSF56801">
    <property type="entry name" value="Acetyl-CoA synthetase-like"/>
    <property type="match status" value="1"/>
</dbReference>
<organism evidence="3 4">
    <name type="scientific">Rhodococcus pseudokoreensis</name>
    <dbReference type="NCBI Taxonomy" id="2811421"/>
    <lineage>
        <taxon>Bacteria</taxon>
        <taxon>Bacillati</taxon>
        <taxon>Actinomycetota</taxon>
        <taxon>Actinomycetes</taxon>
        <taxon>Mycobacteriales</taxon>
        <taxon>Nocardiaceae</taxon>
        <taxon>Rhodococcus</taxon>
    </lineage>
</organism>
<dbReference type="InterPro" id="IPR000873">
    <property type="entry name" value="AMP-dep_synth/lig_dom"/>
</dbReference>
<dbReference type="Proteomes" id="UP000662986">
    <property type="component" value="Chromosome"/>
</dbReference>
<dbReference type="PANTHER" id="PTHR43767:SF1">
    <property type="entry name" value="NONRIBOSOMAL PEPTIDE SYNTHASE PES1 (EUROFUNG)-RELATED"/>
    <property type="match status" value="1"/>
</dbReference>
<protein>
    <submittedName>
        <fullName evidence="3">AMP-binding protein</fullName>
    </submittedName>
</protein>
<feature type="domain" description="AMP-binding enzyme C-terminal" evidence="2">
    <location>
        <begin position="433"/>
        <end position="510"/>
    </location>
</feature>
<dbReference type="InterPro" id="IPR045851">
    <property type="entry name" value="AMP-bd_C_sf"/>
</dbReference>
<dbReference type="Gene3D" id="3.40.50.12780">
    <property type="entry name" value="N-terminal domain of ligase-like"/>
    <property type="match status" value="1"/>
</dbReference>
<evidence type="ECO:0000259" key="1">
    <source>
        <dbReference type="Pfam" id="PF00501"/>
    </source>
</evidence>
<evidence type="ECO:0000313" key="3">
    <source>
        <dbReference type="EMBL" id="QSE90792.1"/>
    </source>
</evidence>
<dbReference type="Gene3D" id="3.30.300.30">
    <property type="match status" value="1"/>
</dbReference>
<reference evidence="3 4" key="1">
    <citation type="journal article" date="2021" name="Microbiol. Resour. Announc.">
        <title>Complete Genome Sequences of Two Rhodococcus sp. Strains with Large and Linear Chromosomes, Isolated from Apple Rhizosphere.</title>
        <authorList>
            <person name="Benning S."/>
            <person name="Brugnone N."/>
            <person name="Siani R."/>
            <person name="Kublik S."/>
            <person name="Schloter M."/>
            <person name="Rad V."/>
        </authorList>
    </citation>
    <scope>NUCLEOTIDE SEQUENCE [LARGE SCALE GENOMIC DNA]</scope>
    <source>
        <strain evidence="3 4">R79</strain>
    </source>
</reference>
<dbReference type="InterPro" id="IPR025110">
    <property type="entry name" value="AMP-bd_C"/>
</dbReference>
<dbReference type="InterPro" id="IPR050237">
    <property type="entry name" value="ATP-dep_AMP-bd_enzyme"/>
</dbReference>
<dbReference type="RefSeq" id="WP_206007214.1">
    <property type="nucleotide sequence ID" value="NZ_CP070619.1"/>
</dbReference>
<sequence length="526" mass="57470">MTTSHPPDLLPYLVEGALGFWEIAEKLPDRGAIVSADGTTLSFGALRRWSDSIANELIRLGYGPGDTVASMFPNVPASLAVQLATSQLGIVLTPINWHQTAGEVEYILRDSGATALFTDAELADLVLDVGKRVPMDPERLFATGTGLTGFRSLTDLPDSRPVDAHRRVMGQSMYYTSGTTGRPKGVVRPTSSRTPEEVLAVRHPLTARRMGWPAAPGVHLVTAPLYHSGPNNYAYSALQRGYQVVLVGKWDAEECLRTIEAHHVTSSFMVPTMFHRLLALPEDIRSRYDTSSLNFVVHAAAPCPPHEKRAMLDWWGPVVYEFYSSTEGGGTSVGPQDWIAHPGTVGRAWEGVDVKVFDDAGNELPPGEVGMVFFRNPERFMYHNAPEKTAEAQQGEFFTAGDMGRLDEDGWLFLADRRSDLIISGGVNIYPAEIEAVLLEHPAVSDAAVVGLPDEVWGSRVHAVISPAEGVVPGPQLQSDLEAHWVDRLASFKRPRSIEFRALSRTDTGKLNRSALRASVLAERAD</sequence>
<name>A0A974ZUY0_9NOCA</name>
<dbReference type="InterPro" id="IPR042099">
    <property type="entry name" value="ANL_N_sf"/>
</dbReference>
<evidence type="ECO:0000313" key="4">
    <source>
        <dbReference type="Proteomes" id="UP000662986"/>
    </source>
</evidence>
<dbReference type="Pfam" id="PF00501">
    <property type="entry name" value="AMP-binding"/>
    <property type="match status" value="1"/>
</dbReference>
<dbReference type="EMBL" id="CP070619">
    <property type="protein sequence ID" value="QSE90792.1"/>
    <property type="molecule type" value="Genomic_DNA"/>
</dbReference>
<feature type="domain" description="AMP-dependent synthetase/ligase" evidence="1">
    <location>
        <begin position="20"/>
        <end position="378"/>
    </location>
</feature>
<evidence type="ECO:0000259" key="2">
    <source>
        <dbReference type="Pfam" id="PF13193"/>
    </source>
</evidence>
<gene>
    <name evidence="3" type="ORF">JWS13_20255</name>
</gene>
<dbReference type="Pfam" id="PF13193">
    <property type="entry name" value="AMP-binding_C"/>
    <property type="match status" value="1"/>
</dbReference>
<reference evidence="3 4" key="2">
    <citation type="journal article" date="2022" name="Arch. Microbiol.">
        <title>Rhodococcus pseudokoreensis sp. nov. isolated from the rhizosphere of young M26 apple rootstocks.</title>
        <authorList>
            <person name="Kampfer P."/>
            <person name="Glaeser S.P."/>
            <person name="Blom J."/>
            <person name="Wolf J."/>
            <person name="Benning S."/>
            <person name="Schloter M."/>
            <person name="Neumann-Schaal M."/>
        </authorList>
    </citation>
    <scope>NUCLEOTIDE SEQUENCE [LARGE SCALE GENOMIC DNA]</scope>
    <source>
        <strain evidence="3 4">R79</strain>
    </source>
</reference>